<evidence type="ECO:0000256" key="3">
    <source>
        <dbReference type="ARBA" id="ARBA00022989"/>
    </source>
</evidence>
<reference evidence="8" key="1">
    <citation type="journal article" date="2014" name="PLoS Genet.">
        <title>Signature Gene Expression Reveals Novel Clues to the Molecular Mechanisms of Dimorphic Transition in Penicillium marneffei.</title>
        <authorList>
            <person name="Yang E."/>
            <person name="Wang G."/>
            <person name="Cai J."/>
            <person name="Woo P.C."/>
            <person name="Lau S.K."/>
            <person name="Yuen K.-Y."/>
            <person name="Chow W.-N."/>
            <person name="Lin X."/>
        </authorList>
    </citation>
    <scope>NUCLEOTIDE SEQUENCE [LARGE SCALE GENOMIC DNA]</scope>
    <source>
        <strain evidence="8">PM1</strain>
    </source>
</reference>
<evidence type="ECO:0000259" key="7">
    <source>
        <dbReference type="PROSITE" id="PS50850"/>
    </source>
</evidence>
<feature type="transmembrane region" description="Helical" evidence="6">
    <location>
        <begin position="202"/>
        <end position="222"/>
    </location>
</feature>
<dbReference type="GO" id="GO:0005886">
    <property type="term" value="C:plasma membrane"/>
    <property type="evidence" value="ECO:0007669"/>
    <property type="project" value="TreeGrafter"/>
</dbReference>
<dbReference type="SUPFAM" id="SSF103473">
    <property type="entry name" value="MFS general substrate transporter"/>
    <property type="match status" value="1"/>
</dbReference>
<keyword evidence="3 6" id="KW-1133">Transmembrane helix</keyword>
<dbReference type="Gene3D" id="1.20.1250.20">
    <property type="entry name" value="MFS general substrate transporter like domains"/>
    <property type="match status" value="1"/>
</dbReference>
<dbReference type="InterPro" id="IPR036259">
    <property type="entry name" value="MFS_trans_sf"/>
</dbReference>
<feature type="transmembrane region" description="Helical" evidence="6">
    <location>
        <begin position="510"/>
        <end position="529"/>
    </location>
</feature>
<evidence type="ECO:0000256" key="4">
    <source>
        <dbReference type="ARBA" id="ARBA00023136"/>
    </source>
</evidence>
<dbReference type="GO" id="GO:0022857">
    <property type="term" value="F:transmembrane transporter activity"/>
    <property type="evidence" value="ECO:0007669"/>
    <property type="project" value="InterPro"/>
</dbReference>
<comment type="caution">
    <text evidence="8">The sequence shown here is derived from an EMBL/GenBank/DDBJ whole genome shotgun (WGS) entry which is preliminary data.</text>
</comment>
<evidence type="ECO:0000256" key="5">
    <source>
        <dbReference type="SAM" id="MobiDB-lite"/>
    </source>
</evidence>
<keyword evidence="2 6" id="KW-0812">Transmembrane</keyword>
<feature type="transmembrane region" description="Helical" evidence="6">
    <location>
        <begin position="375"/>
        <end position="396"/>
    </location>
</feature>
<proteinExistence type="predicted"/>
<dbReference type="InterPro" id="IPR020846">
    <property type="entry name" value="MFS_dom"/>
</dbReference>
<name>A0A093V6Z2_TALMA</name>
<comment type="subcellular location">
    <subcellularLocation>
        <location evidence="1">Membrane</location>
        <topology evidence="1">Multi-pass membrane protein</topology>
    </subcellularLocation>
</comment>
<sequence>MNPDIEMQNDKTQSGTVDKSDAAPTGSDEKSENEMEYPPLRIVAILMVALYLAMFLVALDRIVVSTAIPKITDEFKSIDHVGWYGSAYVLAGCITQLPFGRLYLFYNNKLVFLAAIVIFEVGSALCGAAPNSIAFIIGRALAGVGSSGVFSGVIVIMIPVTPLEKRPMYQGLLGAIFGVSSVVGPLVGGAFTTSYLTWRWCFYINLPIGAVSMLIVVFFLHLSPPQQAALNFRQKLIRMDPIGNLLFLPSIISRLLALQWGGTTYAWNNVRIIVLFVLFGVLLMCWVVTQVRGNENATVPPRVFQQRTIISGFCFSACIGGVILSMSYYLSIWFQAIDGVDALQSGIRNLAFILALVVSSILAGIFVSKVGYYSPCVIICSILMSIGTGLLTTLHVDSDSSEWIGYQVIAGLGMGFGMQQSGLAAQVVLKAEDVPIGASLMFFGQQLGGSIFVCVAERVFLQQLESNLQKVIPADTTAKLVGIGATELRSVVPPGLLPQVLGAYNKSIGHTFYVGMSVACVSLIPALLFEWRSVKGHGGPHDNEIAENGTKAVLDKTRR</sequence>
<dbReference type="InterPro" id="IPR011701">
    <property type="entry name" value="MFS"/>
</dbReference>
<evidence type="ECO:0000313" key="8">
    <source>
        <dbReference type="EMBL" id="KFX45749.1"/>
    </source>
</evidence>
<dbReference type="AlphaFoldDB" id="A0A093V6Z2"/>
<dbReference type="PANTHER" id="PTHR23501:SF201">
    <property type="entry name" value="MFS AFLATOXIN EFFLUX PUMP"/>
    <property type="match status" value="1"/>
</dbReference>
<feature type="region of interest" description="Disordered" evidence="5">
    <location>
        <begin position="1"/>
        <end position="33"/>
    </location>
</feature>
<dbReference type="Pfam" id="PF07690">
    <property type="entry name" value="MFS_1"/>
    <property type="match status" value="1"/>
</dbReference>
<feature type="transmembrane region" description="Helical" evidence="6">
    <location>
        <begin position="272"/>
        <end position="289"/>
    </location>
</feature>
<evidence type="ECO:0000256" key="2">
    <source>
        <dbReference type="ARBA" id="ARBA00022692"/>
    </source>
</evidence>
<feature type="transmembrane region" description="Helical" evidence="6">
    <location>
        <begin position="83"/>
        <end position="103"/>
    </location>
</feature>
<dbReference type="PANTHER" id="PTHR23501">
    <property type="entry name" value="MAJOR FACILITATOR SUPERFAMILY"/>
    <property type="match status" value="1"/>
</dbReference>
<feature type="transmembrane region" description="Helical" evidence="6">
    <location>
        <begin position="350"/>
        <end position="368"/>
    </location>
</feature>
<dbReference type="CDD" id="cd17502">
    <property type="entry name" value="MFS_Azr1_MDR_like"/>
    <property type="match status" value="1"/>
</dbReference>
<dbReference type="EMBL" id="JPOX01000022">
    <property type="protein sequence ID" value="KFX45749.1"/>
    <property type="molecule type" value="Genomic_DNA"/>
</dbReference>
<evidence type="ECO:0000256" key="6">
    <source>
        <dbReference type="SAM" id="Phobius"/>
    </source>
</evidence>
<feature type="domain" description="Major facilitator superfamily (MFS) profile" evidence="7">
    <location>
        <begin position="46"/>
        <end position="534"/>
    </location>
</feature>
<evidence type="ECO:0000256" key="1">
    <source>
        <dbReference type="ARBA" id="ARBA00004141"/>
    </source>
</evidence>
<feature type="transmembrane region" description="Helical" evidence="6">
    <location>
        <begin position="136"/>
        <end position="160"/>
    </location>
</feature>
<dbReference type="PROSITE" id="PS50850">
    <property type="entry name" value="MFS"/>
    <property type="match status" value="1"/>
</dbReference>
<dbReference type="FunFam" id="1.20.1250.20:FF:000196">
    <property type="entry name" value="MFS toxin efflux pump (AflT)"/>
    <property type="match status" value="1"/>
</dbReference>
<feature type="transmembrane region" description="Helical" evidence="6">
    <location>
        <begin position="110"/>
        <end position="130"/>
    </location>
</feature>
<dbReference type="FunFam" id="1.20.1720.10:FF:000012">
    <property type="entry name" value="MFS toxin efflux pump (AflT)"/>
    <property type="match status" value="1"/>
</dbReference>
<accession>A0A093V6Z2</accession>
<dbReference type="eggNOG" id="KOG0254">
    <property type="taxonomic scope" value="Eukaryota"/>
</dbReference>
<feature type="transmembrane region" description="Helical" evidence="6">
    <location>
        <begin position="309"/>
        <end position="330"/>
    </location>
</feature>
<gene>
    <name evidence="8" type="ORF">GQ26_0221340</name>
</gene>
<feature type="transmembrane region" description="Helical" evidence="6">
    <location>
        <begin position="172"/>
        <end position="196"/>
    </location>
</feature>
<dbReference type="HOGENOM" id="CLU_000960_22_1_1"/>
<protein>
    <submittedName>
        <fullName evidence="8">Putative HC-toxin efflux carrier TOXA</fullName>
    </submittedName>
</protein>
<organism evidence="8">
    <name type="scientific">Talaromyces marneffei PM1</name>
    <dbReference type="NCBI Taxonomy" id="1077442"/>
    <lineage>
        <taxon>Eukaryota</taxon>
        <taxon>Fungi</taxon>
        <taxon>Dikarya</taxon>
        <taxon>Ascomycota</taxon>
        <taxon>Pezizomycotina</taxon>
        <taxon>Eurotiomycetes</taxon>
        <taxon>Eurotiomycetidae</taxon>
        <taxon>Eurotiales</taxon>
        <taxon>Trichocomaceae</taxon>
        <taxon>Talaromyces</taxon>
        <taxon>Talaromyces sect. Talaromyces</taxon>
    </lineage>
</organism>
<feature type="region of interest" description="Disordered" evidence="5">
    <location>
        <begin position="540"/>
        <end position="559"/>
    </location>
</feature>
<feature type="transmembrane region" description="Helical" evidence="6">
    <location>
        <begin position="40"/>
        <end position="63"/>
    </location>
</feature>
<dbReference type="Gene3D" id="1.20.1720.10">
    <property type="entry name" value="Multidrug resistance protein D"/>
    <property type="match status" value="1"/>
</dbReference>
<keyword evidence="4 6" id="KW-0472">Membrane</keyword>